<protein>
    <submittedName>
        <fullName evidence="1">Uncharacterized protein</fullName>
    </submittedName>
</protein>
<dbReference type="AlphaFoldDB" id="A0A0E9W9F3"/>
<reference evidence="1" key="1">
    <citation type="submission" date="2014-11" db="EMBL/GenBank/DDBJ databases">
        <authorList>
            <person name="Amaro Gonzalez C."/>
        </authorList>
    </citation>
    <scope>NUCLEOTIDE SEQUENCE</scope>
</reference>
<name>A0A0E9W9F3_ANGAN</name>
<accession>A0A0E9W9F3</accession>
<evidence type="ECO:0000313" key="1">
    <source>
        <dbReference type="EMBL" id="JAH86210.1"/>
    </source>
</evidence>
<dbReference type="EMBL" id="GBXM01022367">
    <property type="protein sequence ID" value="JAH86210.1"/>
    <property type="molecule type" value="Transcribed_RNA"/>
</dbReference>
<proteinExistence type="predicted"/>
<organism evidence="1">
    <name type="scientific">Anguilla anguilla</name>
    <name type="common">European freshwater eel</name>
    <name type="synonym">Muraena anguilla</name>
    <dbReference type="NCBI Taxonomy" id="7936"/>
    <lineage>
        <taxon>Eukaryota</taxon>
        <taxon>Metazoa</taxon>
        <taxon>Chordata</taxon>
        <taxon>Craniata</taxon>
        <taxon>Vertebrata</taxon>
        <taxon>Euteleostomi</taxon>
        <taxon>Actinopterygii</taxon>
        <taxon>Neopterygii</taxon>
        <taxon>Teleostei</taxon>
        <taxon>Anguilliformes</taxon>
        <taxon>Anguillidae</taxon>
        <taxon>Anguilla</taxon>
    </lineage>
</organism>
<sequence length="58" mass="6447">MVVFLAEVQGQFPTWFCVSLKVFMKTFKLTQNQVGNCPCTSAKNTTMPNLTAEITTSI</sequence>
<reference evidence="1" key="2">
    <citation type="journal article" date="2015" name="Fish Shellfish Immunol.">
        <title>Early steps in the European eel (Anguilla anguilla)-Vibrio vulnificus interaction in the gills: Role of the RtxA13 toxin.</title>
        <authorList>
            <person name="Callol A."/>
            <person name="Pajuelo D."/>
            <person name="Ebbesson L."/>
            <person name="Teles M."/>
            <person name="MacKenzie S."/>
            <person name="Amaro C."/>
        </authorList>
    </citation>
    <scope>NUCLEOTIDE SEQUENCE</scope>
</reference>